<keyword evidence="2" id="KW-1185">Reference proteome</keyword>
<dbReference type="GeneID" id="25912200"/>
<reference evidence="1 2" key="1">
    <citation type="submission" date="2011-02" db="EMBL/GenBank/DDBJ databases">
        <title>The Genome Sequence of Sphaeroforma arctica JP610.</title>
        <authorList>
            <consortium name="The Broad Institute Genome Sequencing Platform"/>
            <person name="Russ C."/>
            <person name="Cuomo C."/>
            <person name="Young S.K."/>
            <person name="Zeng Q."/>
            <person name="Gargeya S."/>
            <person name="Alvarado L."/>
            <person name="Berlin A."/>
            <person name="Chapman S.B."/>
            <person name="Chen Z."/>
            <person name="Freedman E."/>
            <person name="Gellesch M."/>
            <person name="Goldberg J."/>
            <person name="Griggs A."/>
            <person name="Gujja S."/>
            <person name="Heilman E."/>
            <person name="Heiman D."/>
            <person name="Howarth C."/>
            <person name="Mehta T."/>
            <person name="Neiman D."/>
            <person name="Pearson M."/>
            <person name="Roberts A."/>
            <person name="Saif S."/>
            <person name="Shea T."/>
            <person name="Shenoy N."/>
            <person name="Sisk P."/>
            <person name="Stolte C."/>
            <person name="Sykes S."/>
            <person name="White J."/>
            <person name="Yandava C."/>
            <person name="Burger G."/>
            <person name="Gray M.W."/>
            <person name="Holland P.W.H."/>
            <person name="King N."/>
            <person name="Lang F.B.F."/>
            <person name="Roger A.J."/>
            <person name="Ruiz-Trillo I."/>
            <person name="Haas B."/>
            <person name="Nusbaum C."/>
            <person name="Birren B."/>
        </authorList>
    </citation>
    <scope>NUCLEOTIDE SEQUENCE [LARGE SCALE GENOMIC DNA]</scope>
    <source>
        <strain evidence="1 2">JP610</strain>
    </source>
</reference>
<sequence length="152" mass="17954">MIDMLMCNCIPFHTCGYYPELRSSNDWHPDTDNILDFVSKHTSIKDVYHVLSPPGHPSCKSNAKEKNFNYKDEWSWDKTLKVQMDYWGINNIDRVRAKFPRIRTIEFVDTFQATDPRPDLHSEEDCLHYCHVGVPDVWAQFVLEYMQAHTNN</sequence>
<name>A0A0L0FG82_9EUKA</name>
<dbReference type="RefSeq" id="XP_014149689.1">
    <property type="nucleotide sequence ID" value="XM_014294214.1"/>
</dbReference>
<dbReference type="Proteomes" id="UP000054560">
    <property type="component" value="Unassembled WGS sequence"/>
</dbReference>
<organism evidence="1 2">
    <name type="scientific">Sphaeroforma arctica JP610</name>
    <dbReference type="NCBI Taxonomy" id="667725"/>
    <lineage>
        <taxon>Eukaryota</taxon>
        <taxon>Ichthyosporea</taxon>
        <taxon>Ichthyophonida</taxon>
        <taxon>Sphaeroforma</taxon>
    </lineage>
</organism>
<dbReference type="AlphaFoldDB" id="A0A0L0FG82"/>
<evidence type="ECO:0000313" key="1">
    <source>
        <dbReference type="EMBL" id="KNC75787.1"/>
    </source>
</evidence>
<protein>
    <submittedName>
        <fullName evidence="1">Uncharacterized protein</fullName>
    </submittedName>
</protein>
<gene>
    <name evidence="1" type="ORF">SARC_11696</name>
</gene>
<accession>A0A0L0FG82</accession>
<dbReference type="EMBL" id="KQ243422">
    <property type="protein sequence ID" value="KNC75787.1"/>
    <property type="molecule type" value="Genomic_DNA"/>
</dbReference>
<evidence type="ECO:0000313" key="2">
    <source>
        <dbReference type="Proteomes" id="UP000054560"/>
    </source>
</evidence>
<proteinExistence type="predicted"/>